<dbReference type="InterPro" id="IPR005828">
    <property type="entry name" value="MFS_sugar_transport-like"/>
</dbReference>
<protein>
    <recommendedName>
        <fullName evidence="8">Major facilitator superfamily (MFS) profile domain-containing protein</fullName>
    </recommendedName>
</protein>
<keyword evidence="7" id="KW-1185">Reference proteome</keyword>
<feature type="transmembrane region" description="Helical" evidence="5">
    <location>
        <begin position="86"/>
        <end position="109"/>
    </location>
</feature>
<dbReference type="InterPro" id="IPR036259">
    <property type="entry name" value="MFS_trans_sf"/>
</dbReference>
<comment type="caution">
    <text evidence="6">The sequence shown here is derived from an EMBL/GenBank/DDBJ whole genome shotgun (WGS) entry which is preliminary data.</text>
</comment>
<evidence type="ECO:0000256" key="4">
    <source>
        <dbReference type="ARBA" id="ARBA00023136"/>
    </source>
</evidence>
<accession>A0ABR4GRR5</accession>
<sequence>MAGTMLGTGAATTTGTAGNYPDTAAQASVALLILWYCIYGPAARANTLPRVDGKFRIYRFCGGQSSARTKQGYCILIDVLGVQADLGGGVTFIYGAFSVVAAVWIWIFVPETKDLSLEELNDMFQAKVKAKEFKSYMCTGLGAEITNLDGGDMKKEKTELEWVEGEQRVAQLSAWRYICTEVERAVY</sequence>
<evidence type="ECO:0000313" key="7">
    <source>
        <dbReference type="Proteomes" id="UP001610334"/>
    </source>
</evidence>
<evidence type="ECO:0000256" key="3">
    <source>
        <dbReference type="ARBA" id="ARBA00022989"/>
    </source>
</evidence>
<keyword evidence="4 5" id="KW-0472">Membrane</keyword>
<gene>
    <name evidence="6" type="ORF">BJX63DRAFT_438692</name>
</gene>
<evidence type="ECO:0000313" key="6">
    <source>
        <dbReference type="EMBL" id="KAL2801571.1"/>
    </source>
</evidence>
<evidence type="ECO:0000256" key="1">
    <source>
        <dbReference type="ARBA" id="ARBA00004370"/>
    </source>
</evidence>
<organism evidence="6 7">
    <name type="scientific">Aspergillus granulosus</name>
    <dbReference type="NCBI Taxonomy" id="176169"/>
    <lineage>
        <taxon>Eukaryota</taxon>
        <taxon>Fungi</taxon>
        <taxon>Dikarya</taxon>
        <taxon>Ascomycota</taxon>
        <taxon>Pezizomycotina</taxon>
        <taxon>Eurotiomycetes</taxon>
        <taxon>Eurotiomycetidae</taxon>
        <taxon>Eurotiales</taxon>
        <taxon>Aspergillaceae</taxon>
        <taxon>Aspergillus</taxon>
        <taxon>Aspergillus subgen. Nidulantes</taxon>
    </lineage>
</organism>
<evidence type="ECO:0000256" key="5">
    <source>
        <dbReference type="SAM" id="Phobius"/>
    </source>
</evidence>
<evidence type="ECO:0008006" key="8">
    <source>
        <dbReference type="Google" id="ProtNLM"/>
    </source>
</evidence>
<dbReference type="Gene3D" id="1.20.1250.20">
    <property type="entry name" value="MFS general substrate transporter like domains"/>
    <property type="match status" value="1"/>
</dbReference>
<name>A0ABR4GRR5_9EURO</name>
<comment type="subcellular location">
    <subcellularLocation>
        <location evidence="1">Membrane</location>
    </subcellularLocation>
</comment>
<dbReference type="EMBL" id="JBFXLT010000312">
    <property type="protein sequence ID" value="KAL2801571.1"/>
    <property type="molecule type" value="Genomic_DNA"/>
</dbReference>
<dbReference type="Proteomes" id="UP001610334">
    <property type="component" value="Unassembled WGS sequence"/>
</dbReference>
<keyword evidence="2 5" id="KW-0812">Transmembrane</keyword>
<evidence type="ECO:0000256" key="2">
    <source>
        <dbReference type="ARBA" id="ARBA00022692"/>
    </source>
</evidence>
<dbReference type="Pfam" id="PF00083">
    <property type="entry name" value="Sugar_tr"/>
    <property type="match status" value="1"/>
</dbReference>
<keyword evidence="3 5" id="KW-1133">Transmembrane helix</keyword>
<proteinExistence type="predicted"/>
<reference evidence="6 7" key="1">
    <citation type="submission" date="2024-07" db="EMBL/GenBank/DDBJ databases">
        <title>Section-level genome sequencing and comparative genomics of Aspergillus sections Usti and Cavernicolus.</title>
        <authorList>
            <consortium name="Lawrence Berkeley National Laboratory"/>
            <person name="Nybo J.L."/>
            <person name="Vesth T.C."/>
            <person name="Theobald S."/>
            <person name="Frisvad J.C."/>
            <person name="Larsen T.O."/>
            <person name="Kjaerboelling I."/>
            <person name="Rothschild-Mancinelli K."/>
            <person name="Lyhne E.K."/>
            <person name="Kogle M.E."/>
            <person name="Barry K."/>
            <person name="Clum A."/>
            <person name="Na H."/>
            <person name="Ledsgaard L."/>
            <person name="Lin J."/>
            <person name="Lipzen A."/>
            <person name="Kuo A."/>
            <person name="Riley R."/>
            <person name="Mondo S."/>
            <person name="Labutti K."/>
            <person name="Haridas S."/>
            <person name="Pangalinan J."/>
            <person name="Salamov A.A."/>
            <person name="Simmons B.A."/>
            <person name="Magnuson J.K."/>
            <person name="Chen J."/>
            <person name="Drula E."/>
            <person name="Henrissat B."/>
            <person name="Wiebenga A."/>
            <person name="Lubbers R.J."/>
            <person name="Gomes A.C."/>
            <person name="Makela M.R."/>
            <person name="Stajich J."/>
            <person name="Grigoriev I.V."/>
            <person name="Mortensen U.H."/>
            <person name="De Vries R.P."/>
            <person name="Baker S.E."/>
            <person name="Andersen M.R."/>
        </authorList>
    </citation>
    <scope>NUCLEOTIDE SEQUENCE [LARGE SCALE GENOMIC DNA]</scope>
    <source>
        <strain evidence="6 7">CBS 588.65</strain>
    </source>
</reference>